<feature type="domain" description="Integrase catalytic" evidence="3">
    <location>
        <begin position="998"/>
        <end position="1159"/>
    </location>
</feature>
<proteinExistence type="predicted"/>
<evidence type="ECO:0000313" key="5">
    <source>
        <dbReference type="Proteomes" id="UP000005238"/>
    </source>
</evidence>
<dbReference type="VEuPathDB" id="FungiDB:KRP23_11759"/>
<dbReference type="Gene3D" id="3.30.420.10">
    <property type="entry name" value="Ribonuclease H-like superfamily/Ribonuclease H"/>
    <property type="match status" value="1"/>
</dbReference>
<dbReference type="InParanoid" id="H3H3G8"/>
<dbReference type="InterPro" id="IPR012337">
    <property type="entry name" value="RNaseH-like_sf"/>
</dbReference>
<dbReference type="EnsemblProtists" id="Phyra85043">
    <property type="protein sequence ID" value="Phyra85043"/>
    <property type="gene ID" value="Phyra85043"/>
</dbReference>
<dbReference type="PANTHER" id="PTHR37984:SF5">
    <property type="entry name" value="PROTEIN NYNRIN-LIKE"/>
    <property type="match status" value="1"/>
</dbReference>
<dbReference type="CDD" id="cd09274">
    <property type="entry name" value="RNase_HI_RT_Ty3"/>
    <property type="match status" value="1"/>
</dbReference>
<feature type="compositionally biased region" description="Basic and acidic residues" evidence="2">
    <location>
        <begin position="591"/>
        <end position="602"/>
    </location>
</feature>
<accession>H3H3G8</accession>
<dbReference type="SUPFAM" id="SSF53098">
    <property type="entry name" value="Ribonuclease H-like"/>
    <property type="match status" value="1"/>
</dbReference>
<dbReference type="InterPro" id="IPR041577">
    <property type="entry name" value="RT_RNaseH_2"/>
</dbReference>
<sequence length="1292" mass="143181">MEHEDNQGVRSAEALEDPDVDQLAERVAAMQLESAASRTPRSPGLRLQISNPFEQVSAEEADEAMATASPYAGGFKAGLCRTFMRQYETYMGAINALQTQWGRVFAMPVGACIDSRTKRMVAQYEFNQPPHLISEDQMMNLQADLEAILDKFNLTDVAFEHEQRRIVKYLANALTPASFKAVIVMKLTLHENKRYKNEVVPFCSWVTKLMREFMNWEHAAQAPASARSMEQNHQQQRSSNRGNTGGRGASGDRGQGGGRGQGVGSGGGDRSGANDNRGGHDGRAGGDVARTLQARGSTGARPAGASDEDTSGRPSRGACLKCRSMDHQVRDCPSCQPGEATRLLQALRERREAARDIFARRFAVVEPEESPMQQEDADDDRGTVAAEVDGQAVTALLLGSGADTSLVTSGVLEELRSSGKDVPVRMVNGVRLNPVCGHEVQMKRQVTFKEVVLTTSAGPLMLRNLACYVEEDNASLVLTVGRPVMKILGYSTDKLLAKAKDSRSEWEVDEIVLCLEKKVEVATKMGLTLDGRAAQPDAQPVRAQPRRYSPNDPSLLEHGFVFKNHRSRWASAPRIVRKREQNADPTADPRMTIDTRGVNERTDPMPWTMPVLEVVLGDLEGAKVFFVLDWFRGYWQLPLHPDSQELYSFVTHRGIYTPIRRCAAYDLKLHAKKCQFFATERVGSHKKTQLAKVRLEDIGSGDQEITGFEDVRTALLGMVPLAHPSPTADVCLYTDASQDFWGAVVTQLESHEVSLPLDQQNHRPLAFLSGRFVGAAVRWPTIEKEAPKGFRLYTDHRNLVYIFDPYATDGTMAKYQADKLQRWALSLLSFRYVIEHVPGEANVWGYLLSRWGAGQDQPADRAGVRVARLAVVERVSPIEEPDFVWPTEAQIKELQQHAQDAGADLQGGQWSDRLQLMVTPPGQVCIPADSAEMQQRLCIIAHAGAGGHRGAKTTAKALSELFFWPTLTKDVAVFVDGCLHCMMTAGDRIPRPFGETLKATKPNELLHFDYLTMIEGDNGMKYVLVLKDGMSGFVELISFADATADNAYQGLIDWFKRFGVEPQWVSDQGAHFRNQIIELLQRALGVQHHFTTAYTPWANGTVKVVNREILKCVRALLSERKLHVRDWPAVLPVVQAALNGMTADRLNGVTPLTAFTALPGGAQLRHLLHPHAPTEEWVTAAVQAHLAKVRAALDGMHAELVDASEKRRLAARARHARHQGVRLPKFSEGDFVLVATATDRSGHKLALIWRGPKRIIRALNDYTFEVQDIVVPFAVVIRHASRLQLYRDAARG</sequence>
<feature type="region of interest" description="Disordered" evidence="2">
    <location>
        <begin position="580"/>
        <end position="602"/>
    </location>
</feature>
<dbReference type="InterPro" id="IPR001584">
    <property type="entry name" value="Integrase_cat-core"/>
</dbReference>
<evidence type="ECO:0000313" key="4">
    <source>
        <dbReference type="EnsemblProtists" id="Phyra85043"/>
    </source>
</evidence>
<dbReference type="Gene3D" id="3.30.70.270">
    <property type="match status" value="1"/>
</dbReference>
<feature type="region of interest" description="Disordered" evidence="2">
    <location>
        <begin position="224"/>
        <end position="316"/>
    </location>
</feature>
<dbReference type="HOGENOM" id="CLU_256685_0_0_1"/>
<dbReference type="Pfam" id="PF00665">
    <property type="entry name" value="rve"/>
    <property type="match status" value="1"/>
</dbReference>
<reference evidence="4" key="2">
    <citation type="submission" date="2015-06" db="UniProtKB">
        <authorList>
            <consortium name="EnsemblProtists"/>
        </authorList>
    </citation>
    <scope>IDENTIFICATION</scope>
    <source>
        <strain evidence="4">Pr102</strain>
    </source>
</reference>
<dbReference type="InterPro" id="IPR050951">
    <property type="entry name" value="Retrovirus_Pol_polyprotein"/>
</dbReference>
<dbReference type="PROSITE" id="PS50994">
    <property type="entry name" value="INTEGRASE"/>
    <property type="match status" value="1"/>
</dbReference>
<dbReference type="EMBL" id="DS566132">
    <property type="status" value="NOT_ANNOTATED_CDS"/>
    <property type="molecule type" value="Genomic_DNA"/>
</dbReference>
<dbReference type="InterPro" id="IPR043502">
    <property type="entry name" value="DNA/RNA_pol_sf"/>
</dbReference>
<organism evidence="4 5">
    <name type="scientific">Phytophthora ramorum</name>
    <name type="common">Sudden oak death agent</name>
    <dbReference type="NCBI Taxonomy" id="164328"/>
    <lineage>
        <taxon>Eukaryota</taxon>
        <taxon>Sar</taxon>
        <taxon>Stramenopiles</taxon>
        <taxon>Oomycota</taxon>
        <taxon>Peronosporomycetes</taxon>
        <taxon>Peronosporales</taxon>
        <taxon>Peronosporaceae</taxon>
        <taxon>Phytophthora</taxon>
    </lineage>
</organism>
<evidence type="ECO:0000259" key="3">
    <source>
        <dbReference type="PROSITE" id="PS50994"/>
    </source>
</evidence>
<protein>
    <recommendedName>
        <fullName evidence="3">Integrase catalytic domain-containing protein</fullName>
    </recommendedName>
</protein>
<dbReference type="Pfam" id="PF17921">
    <property type="entry name" value="Integrase_H2C2"/>
    <property type="match status" value="1"/>
</dbReference>
<dbReference type="Gene3D" id="1.10.340.70">
    <property type="match status" value="1"/>
</dbReference>
<keyword evidence="1" id="KW-0511">Multifunctional enzyme</keyword>
<dbReference type="VEuPathDB" id="FungiDB:KRP23_13635"/>
<feature type="compositionally biased region" description="Gly residues" evidence="2">
    <location>
        <begin position="243"/>
        <end position="270"/>
    </location>
</feature>
<dbReference type="GO" id="GO:0003824">
    <property type="term" value="F:catalytic activity"/>
    <property type="evidence" value="ECO:0007669"/>
    <property type="project" value="UniProtKB-KW"/>
</dbReference>
<dbReference type="InterPro" id="IPR036397">
    <property type="entry name" value="RNaseH_sf"/>
</dbReference>
<evidence type="ECO:0000256" key="1">
    <source>
        <dbReference type="ARBA" id="ARBA00023268"/>
    </source>
</evidence>
<dbReference type="eggNOG" id="KOG0017">
    <property type="taxonomic scope" value="Eukaryota"/>
</dbReference>
<dbReference type="Gene3D" id="3.10.10.10">
    <property type="entry name" value="HIV Type 1 Reverse Transcriptase, subunit A, domain 1"/>
    <property type="match status" value="1"/>
</dbReference>
<dbReference type="GO" id="GO:0003676">
    <property type="term" value="F:nucleic acid binding"/>
    <property type="evidence" value="ECO:0007669"/>
    <property type="project" value="InterPro"/>
</dbReference>
<dbReference type="Pfam" id="PF17919">
    <property type="entry name" value="RT_RNaseH_2"/>
    <property type="match status" value="1"/>
</dbReference>
<dbReference type="SUPFAM" id="SSF56672">
    <property type="entry name" value="DNA/RNA polymerases"/>
    <property type="match status" value="1"/>
</dbReference>
<dbReference type="GO" id="GO:0015074">
    <property type="term" value="P:DNA integration"/>
    <property type="evidence" value="ECO:0007669"/>
    <property type="project" value="InterPro"/>
</dbReference>
<evidence type="ECO:0000256" key="2">
    <source>
        <dbReference type="SAM" id="MobiDB-lite"/>
    </source>
</evidence>
<feature type="region of interest" description="Disordered" evidence="2">
    <location>
        <begin position="1"/>
        <end position="20"/>
    </location>
</feature>
<dbReference type="PANTHER" id="PTHR37984">
    <property type="entry name" value="PROTEIN CBG26694"/>
    <property type="match status" value="1"/>
</dbReference>
<dbReference type="Proteomes" id="UP000005238">
    <property type="component" value="Unassembled WGS sequence"/>
</dbReference>
<keyword evidence="5" id="KW-1185">Reference proteome</keyword>
<reference evidence="5" key="1">
    <citation type="journal article" date="2006" name="Science">
        <title>Phytophthora genome sequences uncover evolutionary origins and mechanisms of pathogenesis.</title>
        <authorList>
            <person name="Tyler B.M."/>
            <person name="Tripathy S."/>
            <person name="Zhang X."/>
            <person name="Dehal P."/>
            <person name="Jiang R.H."/>
            <person name="Aerts A."/>
            <person name="Arredondo F.D."/>
            <person name="Baxter L."/>
            <person name="Bensasson D."/>
            <person name="Beynon J.L."/>
            <person name="Chapman J."/>
            <person name="Damasceno C.M."/>
            <person name="Dorrance A.E."/>
            <person name="Dou D."/>
            <person name="Dickerman A.W."/>
            <person name="Dubchak I.L."/>
            <person name="Garbelotto M."/>
            <person name="Gijzen M."/>
            <person name="Gordon S.G."/>
            <person name="Govers F."/>
            <person name="Grunwald N.J."/>
            <person name="Huang W."/>
            <person name="Ivors K.L."/>
            <person name="Jones R.W."/>
            <person name="Kamoun S."/>
            <person name="Krampis K."/>
            <person name="Lamour K.H."/>
            <person name="Lee M.K."/>
            <person name="McDonald W.H."/>
            <person name="Medina M."/>
            <person name="Meijer H.J."/>
            <person name="Nordberg E.K."/>
            <person name="Maclean D.J."/>
            <person name="Ospina-Giraldo M.D."/>
            <person name="Morris P.F."/>
            <person name="Phuntumart V."/>
            <person name="Putnam N.H."/>
            <person name="Rash S."/>
            <person name="Rose J.K."/>
            <person name="Sakihama Y."/>
            <person name="Salamov A.A."/>
            <person name="Savidor A."/>
            <person name="Scheuring C.F."/>
            <person name="Smith B.M."/>
            <person name="Sobral B.W."/>
            <person name="Terry A."/>
            <person name="Torto-Alalibo T.A."/>
            <person name="Win J."/>
            <person name="Xu Z."/>
            <person name="Zhang H."/>
            <person name="Grigoriev I.V."/>
            <person name="Rokhsar D.S."/>
            <person name="Boore J.L."/>
        </authorList>
    </citation>
    <scope>NUCLEOTIDE SEQUENCE [LARGE SCALE GENOMIC DNA]</scope>
    <source>
        <strain evidence="5">Pr102</strain>
    </source>
</reference>
<dbReference type="InterPro" id="IPR041588">
    <property type="entry name" value="Integrase_H2C2"/>
</dbReference>
<name>H3H3G8_PHYRM</name>
<dbReference type="InterPro" id="IPR043128">
    <property type="entry name" value="Rev_trsase/Diguanyl_cyclase"/>
</dbReference>